<gene>
    <name evidence="5" type="ORF">QJ048_02540</name>
</gene>
<dbReference type="RefSeq" id="WP_282332758.1">
    <property type="nucleotide sequence ID" value="NZ_JASBRG010000001.1"/>
</dbReference>
<evidence type="ECO:0000256" key="1">
    <source>
        <dbReference type="ARBA" id="ARBA00006739"/>
    </source>
</evidence>
<comment type="similarity">
    <text evidence="1">Belongs to the glycosyltransferase 2 family.</text>
</comment>
<evidence type="ECO:0000313" key="6">
    <source>
        <dbReference type="Proteomes" id="UP001226434"/>
    </source>
</evidence>
<dbReference type="EMBL" id="JASBRG010000001">
    <property type="protein sequence ID" value="MDI3318630.1"/>
    <property type="molecule type" value="Genomic_DNA"/>
</dbReference>
<dbReference type="SUPFAM" id="SSF53448">
    <property type="entry name" value="Nucleotide-diphospho-sugar transferases"/>
    <property type="match status" value="1"/>
</dbReference>
<keyword evidence="6" id="KW-1185">Reference proteome</keyword>
<comment type="caution">
    <text evidence="5">The sequence shown here is derived from an EMBL/GenBank/DDBJ whole genome shotgun (WGS) entry which is preliminary data.</text>
</comment>
<evidence type="ECO:0000256" key="3">
    <source>
        <dbReference type="ARBA" id="ARBA00022679"/>
    </source>
</evidence>
<name>A0ABT6R882_9BACT</name>
<dbReference type="InterPro" id="IPR001173">
    <property type="entry name" value="Glyco_trans_2-like"/>
</dbReference>
<evidence type="ECO:0000259" key="4">
    <source>
        <dbReference type="Pfam" id="PF00535"/>
    </source>
</evidence>
<evidence type="ECO:0000313" key="5">
    <source>
        <dbReference type="EMBL" id="MDI3318630.1"/>
    </source>
</evidence>
<protein>
    <submittedName>
        <fullName evidence="5">Glycosyltransferase family 2 protein</fullName>
        <ecNumber evidence="5">2.4.-.-</ecNumber>
    </submittedName>
</protein>
<feature type="domain" description="Glycosyltransferase 2-like" evidence="4">
    <location>
        <begin position="13"/>
        <end position="186"/>
    </location>
</feature>
<dbReference type="EC" id="2.4.-.-" evidence="5"/>
<proteinExistence type="inferred from homology"/>
<dbReference type="GO" id="GO:0016757">
    <property type="term" value="F:glycosyltransferase activity"/>
    <property type="evidence" value="ECO:0007669"/>
    <property type="project" value="UniProtKB-KW"/>
</dbReference>
<sequence>MSYPKILISILNWNNYVATVRCIRSIIEDINYPADSYKLVVVDNGSKNDSIDQIAYSFPGIEIISTADNLGFSEGHNKAVEKYIHDDFDLLWVLNNDLEITKATLSSLIAAYKEHGDAIYGSISVNANNEIEWGGSQEISDFAIPDRLDNYWSKKCLDRLVQPSTYWVSTIYGHSMLIPMNIIKEVGFMDKDFFMYHEETEYCFRLLTKYKIKAFIVQQSVVRHYASDSFKQSKYLTYIKDYYTSRNAFLLGEKSFNFSKKSLFRKELKTIYRWWILLVPQSVVIKSSNPLKIREYFSVLGKLHFFLSKKGRVLNPDDYL</sequence>
<dbReference type="Proteomes" id="UP001226434">
    <property type="component" value="Unassembled WGS sequence"/>
</dbReference>
<dbReference type="PANTHER" id="PTHR43179">
    <property type="entry name" value="RHAMNOSYLTRANSFERASE WBBL"/>
    <property type="match status" value="1"/>
</dbReference>
<dbReference type="InterPro" id="IPR029044">
    <property type="entry name" value="Nucleotide-diphossugar_trans"/>
</dbReference>
<accession>A0ABT6R882</accession>
<keyword evidence="3 5" id="KW-0808">Transferase</keyword>
<keyword evidence="2 5" id="KW-0328">Glycosyltransferase</keyword>
<reference evidence="5 6" key="1">
    <citation type="submission" date="2023-05" db="EMBL/GenBank/DDBJ databases">
        <title>Genome sequence of Pinibacter sp. MAH-24.</title>
        <authorList>
            <person name="Huq M.A."/>
        </authorList>
    </citation>
    <scope>NUCLEOTIDE SEQUENCE [LARGE SCALE GENOMIC DNA]</scope>
    <source>
        <strain evidence="5 6">MAH-24</strain>
    </source>
</reference>
<dbReference type="Gene3D" id="3.90.550.10">
    <property type="entry name" value="Spore Coat Polysaccharide Biosynthesis Protein SpsA, Chain A"/>
    <property type="match status" value="1"/>
</dbReference>
<dbReference type="Pfam" id="PF00535">
    <property type="entry name" value="Glycos_transf_2"/>
    <property type="match status" value="1"/>
</dbReference>
<evidence type="ECO:0000256" key="2">
    <source>
        <dbReference type="ARBA" id="ARBA00022676"/>
    </source>
</evidence>
<dbReference type="PANTHER" id="PTHR43179:SF12">
    <property type="entry name" value="GALACTOFURANOSYLTRANSFERASE GLFT2"/>
    <property type="match status" value="1"/>
</dbReference>
<organism evidence="5 6">
    <name type="scientific">Pinibacter soli</name>
    <dbReference type="NCBI Taxonomy" id="3044211"/>
    <lineage>
        <taxon>Bacteria</taxon>
        <taxon>Pseudomonadati</taxon>
        <taxon>Bacteroidota</taxon>
        <taxon>Chitinophagia</taxon>
        <taxon>Chitinophagales</taxon>
        <taxon>Chitinophagaceae</taxon>
        <taxon>Pinibacter</taxon>
    </lineage>
</organism>